<dbReference type="Pfam" id="PF14489">
    <property type="entry name" value="QueF"/>
    <property type="match status" value="1"/>
</dbReference>
<gene>
    <name evidence="5 6" type="primary">queF</name>
    <name evidence="6" type="ORF">IEN85_08315</name>
</gene>
<dbReference type="PANTHER" id="PTHR34354">
    <property type="entry name" value="NADPH-DEPENDENT 7-CYANO-7-DEAZAGUANINE REDUCTASE"/>
    <property type="match status" value="1"/>
</dbReference>
<comment type="caution">
    <text evidence="5">Lacks conserved residue(s) required for the propagation of feature annotation.</text>
</comment>
<dbReference type="InterPro" id="IPR043133">
    <property type="entry name" value="GTP-CH-I_C/QueF"/>
</dbReference>
<dbReference type="InterPro" id="IPR029500">
    <property type="entry name" value="QueF"/>
</dbReference>
<keyword evidence="7" id="KW-1185">Reference proteome</keyword>
<dbReference type="GO" id="GO:0005737">
    <property type="term" value="C:cytoplasm"/>
    <property type="evidence" value="ECO:0007669"/>
    <property type="project" value="UniProtKB-SubCell"/>
</dbReference>
<evidence type="ECO:0000313" key="6">
    <source>
        <dbReference type="EMBL" id="MBD5779496.1"/>
    </source>
</evidence>
<dbReference type="NCBIfam" id="TIGR03139">
    <property type="entry name" value="QueF-II"/>
    <property type="match status" value="1"/>
</dbReference>
<sequence length="126" mass="13788">MESKYLGKIVREPVTELDSFDAPDGVSQVTMTSDELTSSCPITGQPDLYTVSIEYVPQKLCIESKSLKLFLWGFADKAMFAEKIAAVICDRVVADIAPKRCKVVTVQKPRGGITIESVAEFPKAEA</sequence>
<evidence type="ECO:0000313" key="7">
    <source>
        <dbReference type="Proteomes" id="UP000622317"/>
    </source>
</evidence>
<comment type="catalytic activity">
    <reaction evidence="5">
        <text>7-aminomethyl-7-carbaguanine + 2 NADP(+) = 7-cyano-7-carbaguanine + 2 NADPH + 3 H(+)</text>
        <dbReference type="Rhea" id="RHEA:13409"/>
        <dbReference type="ChEBI" id="CHEBI:15378"/>
        <dbReference type="ChEBI" id="CHEBI:45075"/>
        <dbReference type="ChEBI" id="CHEBI:57783"/>
        <dbReference type="ChEBI" id="CHEBI:58349"/>
        <dbReference type="ChEBI" id="CHEBI:58703"/>
        <dbReference type="EC" id="1.7.1.13"/>
    </reaction>
</comment>
<comment type="similarity">
    <text evidence="5">Belongs to the GTP cyclohydrolase I family. QueF type 1 subfamily.</text>
</comment>
<dbReference type="Gene3D" id="3.30.1130.10">
    <property type="match status" value="1"/>
</dbReference>
<dbReference type="GO" id="GO:0033739">
    <property type="term" value="F:preQ1 synthase activity"/>
    <property type="evidence" value="ECO:0007669"/>
    <property type="project" value="UniProtKB-UniRule"/>
</dbReference>
<protein>
    <recommendedName>
        <fullName evidence="5">NADPH-dependent 7-cyano-7-deazaguanine reductase</fullName>
        <ecNumber evidence="5">1.7.1.13</ecNumber>
    </recommendedName>
    <alternativeName>
        <fullName evidence="5">7-cyano-7-carbaguanine reductase</fullName>
    </alternativeName>
    <alternativeName>
        <fullName evidence="5">NADPH-dependent nitrile oxidoreductase</fullName>
    </alternativeName>
    <alternativeName>
        <fullName evidence="5">PreQ(0) reductase</fullName>
    </alternativeName>
</protein>
<comment type="caution">
    <text evidence="6">The sequence shown here is derived from an EMBL/GenBank/DDBJ whole genome shotgun (WGS) entry which is preliminary data.</text>
</comment>
<keyword evidence="1 5" id="KW-0963">Cytoplasm</keyword>
<dbReference type="InterPro" id="IPR016856">
    <property type="entry name" value="QueF_type1"/>
</dbReference>
<dbReference type="EC" id="1.7.1.13" evidence="5"/>
<accession>A0A927F929</accession>
<dbReference type="HAMAP" id="MF_00818">
    <property type="entry name" value="QueF_type1"/>
    <property type="match status" value="1"/>
</dbReference>
<organism evidence="6 7">
    <name type="scientific">Pelagicoccus enzymogenes</name>
    <dbReference type="NCBI Taxonomy" id="2773457"/>
    <lineage>
        <taxon>Bacteria</taxon>
        <taxon>Pseudomonadati</taxon>
        <taxon>Verrucomicrobiota</taxon>
        <taxon>Opitutia</taxon>
        <taxon>Puniceicoccales</taxon>
        <taxon>Pelagicoccaceae</taxon>
        <taxon>Pelagicoccus</taxon>
    </lineage>
</organism>
<dbReference type="RefSeq" id="WP_191616636.1">
    <property type="nucleotide sequence ID" value="NZ_JACYFG010000009.1"/>
</dbReference>
<feature type="binding site" evidence="5">
    <location>
        <begin position="62"/>
        <end position="64"/>
    </location>
    <ligand>
        <name>substrate</name>
    </ligand>
</feature>
<evidence type="ECO:0000256" key="5">
    <source>
        <dbReference type="HAMAP-Rule" id="MF_00818"/>
    </source>
</evidence>
<keyword evidence="3 5" id="KW-0521">NADP</keyword>
<evidence type="ECO:0000256" key="4">
    <source>
        <dbReference type="ARBA" id="ARBA00023002"/>
    </source>
</evidence>
<feature type="active site" description="Thioimide intermediate" evidence="5">
    <location>
        <position position="40"/>
    </location>
</feature>
<evidence type="ECO:0000256" key="3">
    <source>
        <dbReference type="ARBA" id="ARBA00022857"/>
    </source>
</evidence>
<comment type="pathway">
    <text evidence="5">tRNA modification; tRNA-queuosine biosynthesis.</text>
</comment>
<dbReference type="Proteomes" id="UP000622317">
    <property type="component" value="Unassembled WGS sequence"/>
</dbReference>
<evidence type="ECO:0000256" key="1">
    <source>
        <dbReference type="ARBA" id="ARBA00022490"/>
    </source>
</evidence>
<dbReference type="AlphaFoldDB" id="A0A927F929"/>
<dbReference type="SUPFAM" id="SSF55620">
    <property type="entry name" value="Tetrahydrobiopterin biosynthesis enzymes-like"/>
    <property type="match status" value="1"/>
</dbReference>
<evidence type="ECO:0000256" key="2">
    <source>
        <dbReference type="ARBA" id="ARBA00022785"/>
    </source>
</evidence>
<feature type="active site" description="Proton donor" evidence="5">
    <location>
        <position position="47"/>
    </location>
</feature>
<comment type="subcellular location">
    <subcellularLocation>
        <location evidence="5">Cytoplasm</location>
    </subcellularLocation>
</comment>
<comment type="function">
    <text evidence="5">Catalyzes the NADPH-dependent reduction of 7-cyano-7-deazaguanine (preQ0) to 7-aminomethyl-7-deazaguanine (preQ1).</text>
</comment>
<proteinExistence type="inferred from homology"/>
<keyword evidence="4 5" id="KW-0560">Oxidoreductase</keyword>
<dbReference type="GO" id="GO:0008616">
    <property type="term" value="P:tRNA queuosine(34) biosynthetic process"/>
    <property type="evidence" value="ECO:0007669"/>
    <property type="project" value="UniProtKB-UniRule"/>
</dbReference>
<reference evidence="6" key="1">
    <citation type="submission" date="2020-09" db="EMBL/GenBank/DDBJ databases">
        <title>Pelagicoccus enzymogenes sp. nov. with an EPS production, isolated from marine sediment.</title>
        <authorList>
            <person name="Feng X."/>
        </authorList>
    </citation>
    <scope>NUCLEOTIDE SEQUENCE</scope>
    <source>
        <strain evidence="6">NFK12</strain>
    </source>
</reference>
<dbReference type="EMBL" id="JACYFG010000009">
    <property type="protein sequence ID" value="MBD5779496.1"/>
    <property type="molecule type" value="Genomic_DNA"/>
</dbReference>
<keyword evidence="2 5" id="KW-0671">Queuosine biosynthesis</keyword>
<name>A0A927F929_9BACT</name>
<dbReference type="PANTHER" id="PTHR34354:SF1">
    <property type="entry name" value="NADPH-DEPENDENT 7-CYANO-7-DEAZAGUANINE REDUCTASE"/>
    <property type="match status" value="1"/>
</dbReference>
<dbReference type="InterPro" id="IPR050084">
    <property type="entry name" value="NADPH_dep_7-cyano-7-deazaG_red"/>
</dbReference>